<proteinExistence type="predicted"/>
<dbReference type="EMBL" id="SGWW01000001">
    <property type="protein sequence ID" value="RZS58898.1"/>
    <property type="molecule type" value="Genomic_DNA"/>
</dbReference>
<dbReference type="AlphaFoldDB" id="A0A4Q7LXD3"/>
<evidence type="ECO:0000313" key="2">
    <source>
        <dbReference type="EMBL" id="RZS58898.1"/>
    </source>
</evidence>
<dbReference type="RefSeq" id="WP_130484038.1">
    <property type="nucleotide sequence ID" value="NZ_SGWW01000001.1"/>
</dbReference>
<dbReference type="OrthoDB" id="9973436at2"/>
<feature type="signal peptide" evidence="1">
    <location>
        <begin position="1"/>
        <end position="19"/>
    </location>
</feature>
<protein>
    <recommendedName>
        <fullName evidence="4">Lipoprotein</fullName>
    </recommendedName>
</protein>
<sequence length="98" mass="9707">MIRLTTTAALAACVAACLAGCVPTDSGCSGGFDAELTPDASGYATPIEAAEAWAATTAAPDTGWVEAGETVVADDWVLTVVEAGGGGWLVQSQRCAEG</sequence>
<dbReference type="Proteomes" id="UP000293519">
    <property type="component" value="Unassembled WGS sequence"/>
</dbReference>
<evidence type="ECO:0000313" key="3">
    <source>
        <dbReference type="Proteomes" id="UP000293519"/>
    </source>
</evidence>
<gene>
    <name evidence="2" type="ORF">EV141_0108</name>
</gene>
<name>A0A4Q7LXD3_9MICO</name>
<feature type="chain" id="PRO_5039452874" description="Lipoprotein" evidence="1">
    <location>
        <begin position="20"/>
        <end position="98"/>
    </location>
</feature>
<evidence type="ECO:0000256" key="1">
    <source>
        <dbReference type="SAM" id="SignalP"/>
    </source>
</evidence>
<keyword evidence="3" id="KW-1185">Reference proteome</keyword>
<keyword evidence="1" id="KW-0732">Signal</keyword>
<comment type="caution">
    <text evidence="2">The sequence shown here is derived from an EMBL/GenBank/DDBJ whole genome shotgun (WGS) entry which is preliminary data.</text>
</comment>
<organism evidence="2 3">
    <name type="scientific">Microcella putealis</name>
    <dbReference type="NCBI Taxonomy" id="337005"/>
    <lineage>
        <taxon>Bacteria</taxon>
        <taxon>Bacillati</taxon>
        <taxon>Actinomycetota</taxon>
        <taxon>Actinomycetes</taxon>
        <taxon>Micrococcales</taxon>
        <taxon>Microbacteriaceae</taxon>
        <taxon>Microcella</taxon>
    </lineage>
</organism>
<evidence type="ECO:0008006" key="4">
    <source>
        <dbReference type="Google" id="ProtNLM"/>
    </source>
</evidence>
<accession>A0A4Q7LXD3</accession>
<reference evidence="2 3" key="1">
    <citation type="journal article" date="2015" name="Stand. Genomic Sci.">
        <title>Genomic Encyclopedia of Bacterial and Archaeal Type Strains, Phase III: the genomes of soil and plant-associated and newly described type strains.</title>
        <authorList>
            <person name="Whitman W.B."/>
            <person name="Woyke T."/>
            <person name="Klenk H.P."/>
            <person name="Zhou Y."/>
            <person name="Lilburn T.G."/>
            <person name="Beck B.J."/>
            <person name="De Vos P."/>
            <person name="Vandamme P."/>
            <person name="Eisen J.A."/>
            <person name="Garrity G."/>
            <person name="Hugenholtz P."/>
            <person name="Kyrpides N.C."/>
        </authorList>
    </citation>
    <scope>NUCLEOTIDE SEQUENCE [LARGE SCALE GENOMIC DNA]</scope>
    <source>
        <strain evidence="2 3">CV2</strain>
    </source>
</reference>